<dbReference type="RefSeq" id="WP_066753476.1">
    <property type="nucleotide sequence ID" value="NZ_JBHUMB010000005.1"/>
</dbReference>
<dbReference type="InterPro" id="IPR015424">
    <property type="entry name" value="PyrdxlP-dep_Trfase"/>
</dbReference>
<keyword evidence="3" id="KW-0663">Pyridoxal phosphate</keyword>
<dbReference type="Pfam" id="PF00155">
    <property type="entry name" value="Aminotran_1_2"/>
    <property type="match status" value="1"/>
</dbReference>
<keyword evidence="4 7" id="KW-0456">Lyase</keyword>
<dbReference type="CDD" id="cd00609">
    <property type="entry name" value="AAT_like"/>
    <property type="match status" value="1"/>
</dbReference>
<dbReference type="Gene3D" id="3.90.1150.10">
    <property type="entry name" value="Aspartate Aminotransferase, domain 1"/>
    <property type="match status" value="1"/>
</dbReference>
<dbReference type="Gene3D" id="3.40.640.10">
    <property type="entry name" value="Type I PLP-dependent aspartate aminotransferase-like (Major domain)"/>
    <property type="match status" value="1"/>
</dbReference>
<evidence type="ECO:0000256" key="1">
    <source>
        <dbReference type="ARBA" id="ARBA00001933"/>
    </source>
</evidence>
<dbReference type="EMBL" id="JBHUMB010000005">
    <property type="protein sequence ID" value="MFD2742090.1"/>
    <property type="molecule type" value="Genomic_DNA"/>
</dbReference>
<dbReference type="InterPro" id="IPR027619">
    <property type="entry name" value="C-S_lyase_PatB-like"/>
</dbReference>
<proteinExistence type="inferred from homology"/>
<dbReference type="InterPro" id="IPR004839">
    <property type="entry name" value="Aminotransferase_I/II_large"/>
</dbReference>
<organism evidence="7 8">
    <name type="scientific">Sphingobacterium populi</name>
    <dbReference type="NCBI Taxonomy" id="1812824"/>
    <lineage>
        <taxon>Bacteria</taxon>
        <taxon>Pseudomonadati</taxon>
        <taxon>Bacteroidota</taxon>
        <taxon>Sphingobacteriia</taxon>
        <taxon>Sphingobacteriales</taxon>
        <taxon>Sphingobacteriaceae</taxon>
        <taxon>Sphingobacterium</taxon>
    </lineage>
</organism>
<evidence type="ECO:0000259" key="6">
    <source>
        <dbReference type="Pfam" id="PF00155"/>
    </source>
</evidence>
<dbReference type="GO" id="GO:0047804">
    <property type="term" value="F:cysteine-S-conjugate beta-lyase activity"/>
    <property type="evidence" value="ECO:0007669"/>
    <property type="project" value="UniProtKB-EC"/>
</dbReference>
<dbReference type="PANTHER" id="PTHR43525">
    <property type="entry name" value="PROTEIN MALY"/>
    <property type="match status" value="1"/>
</dbReference>
<gene>
    <name evidence="7" type="ORF">ACFSQ6_01630</name>
</gene>
<keyword evidence="8" id="KW-1185">Reference proteome</keyword>
<name>A0ABW5U8B2_9SPHI</name>
<protein>
    <recommendedName>
        <fullName evidence="2">cysteine-S-conjugate beta-lyase</fullName>
        <ecNumber evidence="2">4.4.1.13</ecNumber>
    </recommendedName>
</protein>
<dbReference type="PANTHER" id="PTHR43525:SF1">
    <property type="entry name" value="PROTEIN MALY"/>
    <property type="match status" value="1"/>
</dbReference>
<dbReference type="InterPro" id="IPR051798">
    <property type="entry name" value="Class-II_PLP-Dep_Aminotrans"/>
</dbReference>
<dbReference type="Proteomes" id="UP001597418">
    <property type="component" value="Unassembled WGS sequence"/>
</dbReference>
<accession>A0ABW5U8B2</accession>
<comment type="caution">
    <text evidence="7">The sequence shown here is derived from an EMBL/GenBank/DDBJ whole genome shotgun (WGS) entry which is preliminary data.</text>
</comment>
<dbReference type="InterPro" id="IPR015421">
    <property type="entry name" value="PyrdxlP-dep_Trfase_major"/>
</dbReference>
<evidence type="ECO:0000256" key="5">
    <source>
        <dbReference type="ARBA" id="ARBA00037974"/>
    </source>
</evidence>
<sequence>MIYDFDEIIDRAGTNSLTYDGWKAYLFPNDPDLNIPYADHELIRLWVADMAFSSPPPVLDAIRARLDQKILGYSKIYDSHYGEVLQRWFAANYDWNINTEELVSAPGIVTALYRLVPLLAKADEQVLITTPSYGPFKKAGDQSGREVLCSSLLKNGGRYEMDFADIKQQIMNPANRIRIFILCHPYNPTGRVWTVDELTELGKLCLANDVWIISDEVHSDLLRAGQKHVPIAALFPDSDRIITCSAASKSFNLAGNMLSHVFIKHTAMRTQWKRLYNDYHSPLSIVATQAAYEHGAEWLKQLNQYIDNNLNFLKELITEHLPKAHFSIPEATYLAWIDLSDYVPQRKEIARWSVFFAQNAGVLIEDEAVFVSNAAGHIRINVACPRNILHEALVRMAKALNH</sequence>
<evidence type="ECO:0000313" key="8">
    <source>
        <dbReference type="Proteomes" id="UP001597418"/>
    </source>
</evidence>
<reference evidence="8" key="1">
    <citation type="journal article" date="2019" name="Int. J. Syst. Evol. Microbiol.">
        <title>The Global Catalogue of Microorganisms (GCM) 10K type strain sequencing project: providing services to taxonomists for standard genome sequencing and annotation.</title>
        <authorList>
            <consortium name="The Broad Institute Genomics Platform"/>
            <consortium name="The Broad Institute Genome Sequencing Center for Infectious Disease"/>
            <person name="Wu L."/>
            <person name="Ma J."/>
        </authorList>
    </citation>
    <scope>NUCLEOTIDE SEQUENCE [LARGE SCALE GENOMIC DNA]</scope>
    <source>
        <strain evidence="8">KCTC 42247</strain>
    </source>
</reference>
<dbReference type="InterPro" id="IPR015422">
    <property type="entry name" value="PyrdxlP-dep_Trfase_small"/>
</dbReference>
<dbReference type="EC" id="4.4.1.13" evidence="2"/>
<comment type="cofactor">
    <cofactor evidence="1">
        <name>pyridoxal 5'-phosphate</name>
        <dbReference type="ChEBI" id="CHEBI:597326"/>
    </cofactor>
</comment>
<evidence type="ECO:0000256" key="4">
    <source>
        <dbReference type="ARBA" id="ARBA00023239"/>
    </source>
</evidence>
<comment type="similarity">
    <text evidence="5">Belongs to the class-II pyridoxal-phosphate-dependent aminotransferase family. MalY/PatB cystathionine beta-lyase subfamily.</text>
</comment>
<feature type="domain" description="Aminotransferase class I/classII large" evidence="6">
    <location>
        <begin position="47"/>
        <end position="393"/>
    </location>
</feature>
<dbReference type="NCBIfam" id="TIGR04350">
    <property type="entry name" value="C_S_lyase_PatB"/>
    <property type="match status" value="1"/>
</dbReference>
<evidence type="ECO:0000256" key="3">
    <source>
        <dbReference type="ARBA" id="ARBA00022898"/>
    </source>
</evidence>
<evidence type="ECO:0000313" key="7">
    <source>
        <dbReference type="EMBL" id="MFD2742090.1"/>
    </source>
</evidence>
<dbReference type="SUPFAM" id="SSF53383">
    <property type="entry name" value="PLP-dependent transferases"/>
    <property type="match status" value="1"/>
</dbReference>
<evidence type="ECO:0000256" key="2">
    <source>
        <dbReference type="ARBA" id="ARBA00012224"/>
    </source>
</evidence>